<name>A0A8H3FQP9_9LECA</name>
<dbReference type="Proteomes" id="UP000664521">
    <property type="component" value="Unassembled WGS sequence"/>
</dbReference>
<feature type="region of interest" description="Disordered" evidence="1">
    <location>
        <begin position="135"/>
        <end position="256"/>
    </location>
</feature>
<dbReference type="EMBL" id="CAJPDS010000044">
    <property type="protein sequence ID" value="CAF9927302.1"/>
    <property type="molecule type" value="Genomic_DNA"/>
</dbReference>
<keyword evidence="2" id="KW-1133">Transmembrane helix</keyword>
<feature type="region of interest" description="Disordered" evidence="1">
    <location>
        <begin position="302"/>
        <end position="362"/>
    </location>
</feature>
<gene>
    <name evidence="3" type="ORF">HETSPECPRED_006549</name>
</gene>
<protein>
    <submittedName>
        <fullName evidence="3">Uncharacterized protein</fullName>
    </submittedName>
</protein>
<evidence type="ECO:0000256" key="1">
    <source>
        <dbReference type="SAM" id="MobiDB-lite"/>
    </source>
</evidence>
<feature type="compositionally biased region" description="Polar residues" evidence="1">
    <location>
        <begin position="332"/>
        <end position="345"/>
    </location>
</feature>
<feature type="transmembrane region" description="Helical" evidence="2">
    <location>
        <begin position="103"/>
        <end position="128"/>
    </location>
</feature>
<comment type="caution">
    <text evidence="3">The sequence shown here is derived from an EMBL/GenBank/DDBJ whole genome shotgun (WGS) entry which is preliminary data.</text>
</comment>
<keyword evidence="4" id="KW-1185">Reference proteome</keyword>
<organism evidence="3 4">
    <name type="scientific">Heterodermia speciosa</name>
    <dbReference type="NCBI Taxonomy" id="116794"/>
    <lineage>
        <taxon>Eukaryota</taxon>
        <taxon>Fungi</taxon>
        <taxon>Dikarya</taxon>
        <taxon>Ascomycota</taxon>
        <taxon>Pezizomycotina</taxon>
        <taxon>Lecanoromycetes</taxon>
        <taxon>OSLEUM clade</taxon>
        <taxon>Lecanoromycetidae</taxon>
        <taxon>Caliciales</taxon>
        <taxon>Physciaceae</taxon>
        <taxon>Heterodermia</taxon>
    </lineage>
</organism>
<accession>A0A8H3FQP9</accession>
<sequence>MAISSQQASTQLSMANFQIKSVQPEAHGIPVPRPHRRLWDVGDITAGFLSSNKEIAAAFNPSGGVSAISTSSPKQTATSGPSLASAVPAPRVATNTPATSSHIGAIVGGAVGGILVIALVVVFLMFYYQKKTSASRQHMSEARLPPDKPIPTSMDNSPGGSFVHDQKQDSKNGNSSTVLVHTPGPTSFIAESQVSTPAPVYPTSPSLPEYPSSVEMDSLSPTRPQQSPSPSFHKTFPPSGEYSPKAPSVATSSRNRVAQSGSYTAYIPTNPPPVLSPLASPVAELDGTTSAGSSNYSLVAHQSAMDPQGSGELGSTNRIHSSERPGEFILTQLGQAKPSSPSPRGSYNRAPPPPNAGGWVNR</sequence>
<dbReference type="AlphaFoldDB" id="A0A8H3FQP9"/>
<proteinExistence type="predicted"/>
<keyword evidence="2" id="KW-0812">Transmembrane</keyword>
<evidence type="ECO:0000313" key="3">
    <source>
        <dbReference type="EMBL" id="CAF9927302.1"/>
    </source>
</evidence>
<evidence type="ECO:0000313" key="4">
    <source>
        <dbReference type="Proteomes" id="UP000664521"/>
    </source>
</evidence>
<keyword evidence="2" id="KW-0472">Membrane</keyword>
<evidence type="ECO:0000256" key="2">
    <source>
        <dbReference type="SAM" id="Phobius"/>
    </source>
</evidence>
<feature type="compositionally biased region" description="Low complexity" evidence="1">
    <location>
        <begin position="218"/>
        <end position="231"/>
    </location>
</feature>
<reference evidence="3" key="1">
    <citation type="submission" date="2021-03" db="EMBL/GenBank/DDBJ databases">
        <authorList>
            <person name="Tagirdzhanova G."/>
        </authorList>
    </citation>
    <scope>NUCLEOTIDE SEQUENCE</scope>
</reference>